<feature type="region of interest" description="Disordered" evidence="1">
    <location>
        <begin position="1"/>
        <end position="64"/>
    </location>
</feature>
<sequence>MDKFHGEEEQCEGSAGNCDMPNEDRTPQERVSARGHRKKGGNGERNSDKSTYLPLSPPPHHLTLPTQLRPLALLLEHLLAPVPWSKGEG</sequence>
<dbReference type="STRING" id="40148.A0A0D9ZBE4"/>
<dbReference type="Gramene" id="OGLUM03G29240.1">
    <property type="protein sequence ID" value="OGLUM03G29240.1"/>
    <property type="gene ID" value="OGLUM03G29240"/>
</dbReference>
<dbReference type="HOGENOM" id="CLU_2458422_0_0_1"/>
<accession>A0A0D9ZBE4</accession>
<proteinExistence type="predicted"/>
<dbReference type="Proteomes" id="UP000026961">
    <property type="component" value="Chromosome 3"/>
</dbReference>
<evidence type="ECO:0000313" key="3">
    <source>
        <dbReference type="Proteomes" id="UP000026961"/>
    </source>
</evidence>
<protein>
    <submittedName>
        <fullName evidence="2">Uncharacterized protein</fullName>
    </submittedName>
</protein>
<evidence type="ECO:0000313" key="2">
    <source>
        <dbReference type="EnsemblPlants" id="OGLUM03G29240.1"/>
    </source>
</evidence>
<reference evidence="2" key="1">
    <citation type="submission" date="2015-04" db="UniProtKB">
        <authorList>
            <consortium name="EnsemblPlants"/>
        </authorList>
    </citation>
    <scope>IDENTIFICATION</scope>
</reference>
<reference evidence="2" key="2">
    <citation type="submission" date="2018-05" db="EMBL/GenBank/DDBJ databases">
        <title>OgluRS3 (Oryza glumaepatula Reference Sequence Version 3).</title>
        <authorList>
            <person name="Zhang J."/>
            <person name="Kudrna D."/>
            <person name="Lee S."/>
            <person name="Talag J."/>
            <person name="Welchert J."/>
            <person name="Wing R.A."/>
        </authorList>
    </citation>
    <scope>NUCLEOTIDE SEQUENCE [LARGE SCALE GENOMIC DNA]</scope>
</reference>
<keyword evidence="3" id="KW-1185">Reference proteome</keyword>
<organism evidence="2">
    <name type="scientific">Oryza glumipatula</name>
    <dbReference type="NCBI Taxonomy" id="40148"/>
    <lineage>
        <taxon>Eukaryota</taxon>
        <taxon>Viridiplantae</taxon>
        <taxon>Streptophyta</taxon>
        <taxon>Embryophyta</taxon>
        <taxon>Tracheophyta</taxon>
        <taxon>Spermatophyta</taxon>
        <taxon>Magnoliopsida</taxon>
        <taxon>Liliopsida</taxon>
        <taxon>Poales</taxon>
        <taxon>Poaceae</taxon>
        <taxon>BOP clade</taxon>
        <taxon>Oryzoideae</taxon>
        <taxon>Oryzeae</taxon>
        <taxon>Oryzinae</taxon>
        <taxon>Oryza</taxon>
    </lineage>
</organism>
<feature type="compositionally biased region" description="Basic and acidic residues" evidence="1">
    <location>
        <begin position="22"/>
        <end position="32"/>
    </location>
</feature>
<dbReference type="AlphaFoldDB" id="A0A0D9ZBE4"/>
<name>A0A0D9ZBE4_9ORYZ</name>
<dbReference type="EnsemblPlants" id="OGLUM03G29240.1">
    <property type="protein sequence ID" value="OGLUM03G29240.1"/>
    <property type="gene ID" value="OGLUM03G29240"/>
</dbReference>
<evidence type="ECO:0000256" key="1">
    <source>
        <dbReference type="SAM" id="MobiDB-lite"/>
    </source>
</evidence>